<dbReference type="AlphaFoldDB" id="A0A5B8U762"/>
<gene>
    <name evidence="3" type="ORF">FSW04_16045</name>
</gene>
<dbReference type="Proteomes" id="UP000321805">
    <property type="component" value="Chromosome"/>
</dbReference>
<dbReference type="InterPro" id="IPR036249">
    <property type="entry name" value="Thioredoxin-like_sf"/>
</dbReference>
<dbReference type="Gene3D" id="3.40.30.10">
    <property type="entry name" value="Glutaredoxin"/>
    <property type="match status" value="1"/>
</dbReference>
<dbReference type="Pfam" id="PF01323">
    <property type="entry name" value="DSBA"/>
    <property type="match status" value="1"/>
</dbReference>
<dbReference type="EMBL" id="CP042430">
    <property type="protein sequence ID" value="QEC48933.1"/>
    <property type="molecule type" value="Genomic_DNA"/>
</dbReference>
<dbReference type="InterPro" id="IPR001853">
    <property type="entry name" value="DSBA-like_thioredoxin_dom"/>
</dbReference>
<dbReference type="PANTHER" id="PTHR13887:SF55">
    <property type="entry name" value="SLR0313 PROTEIN"/>
    <property type="match status" value="1"/>
</dbReference>
<dbReference type="OrthoDB" id="117402at2"/>
<evidence type="ECO:0000256" key="1">
    <source>
        <dbReference type="SAM" id="MobiDB-lite"/>
    </source>
</evidence>
<keyword evidence="4" id="KW-1185">Reference proteome</keyword>
<dbReference type="SUPFAM" id="SSF52833">
    <property type="entry name" value="Thioredoxin-like"/>
    <property type="match status" value="1"/>
</dbReference>
<reference evidence="3 4" key="1">
    <citation type="journal article" date="2018" name="J. Microbiol.">
        <title>Baekduia soli gen. nov., sp. nov., a novel bacterium isolated from the soil of Baekdu Mountain and proposal of a novel family name, Baekduiaceae fam. nov.</title>
        <authorList>
            <person name="An D.S."/>
            <person name="Siddiqi M.Z."/>
            <person name="Kim K.H."/>
            <person name="Yu H.S."/>
            <person name="Im W.T."/>
        </authorList>
    </citation>
    <scope>NUCLEOTIDE SEQUENCE [LARGE SCALE GENOMIC DNA]</scope>
    <source>
        <strain evidence="3 4">BR7-21</strain>
    </source>
</reference>
<feature type="domain" description="DSBA-like thioredoxin" evidence="2">
    <location>
        <begin position="70"/>
        <end position="157"/>
    </location>
</feature>
<feature type="region of interest" description="Disordered" evidence="1">
    <location>
        <begin position="1"/>
        <end position="28"/>
    </location>
</feature>
<proteinExistence type="predicted"/>
<dbReference type="KEGG" id="bsol:FSW04_16045"/>
<dbReference type="PANTHER" id="PTHR13887">
    <property type="entry name" value="GLUTATHIONE S-TRANSFERASE KAPPA"/>
    <property type="match status" value="1"/>
</dbReference>
<organism evidence="3 4">
    <name type="scientific">Baekduia soli</name>
    <dbReference type="NCBI Taxonomy" id="496014"/>
    <lineage>
        <taxon>Bacteria</taxon>
        <taxon>Bacillati</taxon>
        <taxon>Actinomycetota</taxon>
        <taxon>Thermoleophilia</taxon>
        <taxon>Solirubrobacterales</taxon>
        <taxon>Baekduiaceae</taxon>
        <taxon>Baekduia</taxon>
    </lineage>
</organism>
<name>A0A5B8U762_9ACTN</name>
<evidence type="ECO:0000313" key="4">
    <source>
        <dbReference type="Proteomes" id="UP000321805"/>
    </source>
</evidence>
<sequence>MCTGYGPRTPVDEPRTLTSAPLPGLRDDDHVRGTGELVVMYGDFSCPRCAVVALELAHGGDRVAFRHFALKARHPRAVALARAAEAAALQDAFWAFHDALFSDQGHIDDPHLWQRCATLGLDVARFDADRRSDAVARRVARDLQEGMRAGVTATPALLRPR</sequence>
<evidence type="ECO:0000313" key="3">
    <source>
        <dbReference type="EMBL" id="QEC48933.1"/>
    </source>
</evidence>
<protein>
    <submittedName>
        <fullName evidence="3">Disulfide bond formation protein DsbA</fullName>
    </submittedName>
</protein>
<evidence type="ECO:0000259" key="2">
    <source>
        <dbReference type="Pfam" id="PF01323"/>
    </source>
</evidence>
<dbReference type="GO" id="GO:0016491">
    <property type="term" value="F:oxidoreductase activity"/>
    <property type="evidence" value="ECO:0007669"/>
    <property type="project" value="InterPro"/>
</dbReference>
<accession>A0A5B8U762</accession>